<keyword evidence="1 3" id="KW-0853">WD repeat</keyword>
<feature type="non-terminal residue" evidence="4">
    <location>
        <position position="1"/>
    </location>
</feature>
<dbReference type="EMBL" id="QJKJ01012787">
    <property type="protein sequence ID" value="RDX67890.1"/>
    <property type="molecule type" value="Genomic_DNA"/>
</dbReference>
<protein>
    <submittedName>
        <fullName evidence="4">Transcriptional corepressor LEUNIG</fullName>
    </submittedName>
</protein>
<dbReference type="InterPro" id="IPR015943">
    <property type="entry name" value="WD40/YVTN_repeat-like_dom_sf"/>
</dbReference>
<feature type="repeat" description="WD" evidence="3">
    <location>
        <begin position="137"/>
        <end position="172"/>
    </location>
</feature>
<dbReference type="PRINTS" id="PR00320">
    <property type="entry name" value="GPROTEINBRPT"/>
</dbReference>
<reference evidence="4" key="1">
    <citation type="submission" date="2018-05" db="EMBL/GenBank/DDBJ databases">
        <title>Draft genome of Mucuna pruriens seed.</title>
        <authorList>
            <person name="Nnadi N.E."/>
            <person name="Vos R."/>
            <person name="Hasami M.H."/>
            <person name="Devisetty U.K."/>
            <person name="Aguiy J.C."/>
        </authorList>
    </citation>
    <scope>NUCLEOTIDE SEQUENCE [LARGE SCALE GENOMIC DNA]</scope>
    <source>
        <strain evidence="4">JCA_2017</strain>
    </source>
</reference>
<dbReference type="InterPro" id="IPR020472">
    <property type="entry name" value="WD40_PAC1"/>
</dbReference>
<dbReference type="InterPro" id="IPR044716">
    <property type="entry name" value="LEUNIG-like"/>
</dbReference>
<feature type="repeat" description="WD" evidence="3">
    <location>
        <begin position="355"/>
        <end position="386"/>
    </location>
</feature>
<sequence length="386" mass="42845">ENFNDLYVVKVGELQQQHQEAMDESSGSSSSSSNFNYILPGIRNVRFSSSNESGYDVDGGLVDCPNVESCSSHYDTNTRQTNESKAFTFSEVNCIYASTSEIFCSHFSSDGKLLASGGSDKKAVLWYTDSLKRKAILEGHVSSISDVRFSPSMPRLATSSFDTTIRVWDVDNPVTGYSLPTFTAHSAVMSVDFHPNMNDLVCSSDANGDIQYWILSSPNCVRVFKGAINRIRFQPRIGRYLAAAAHNIVSIFDVETQAGLYSLKGHVYAVLCLCWDPSGELLASVSVDSVRVWNLRSGECIRELVSGKVNKFYSLPFIADHWLLPGKYFHFVYDAYDLVLSLVLWNTSESRMLTLPAHDDHITSLAVSTVNGLVASASYDRFIKLW</sequence>
<feature type="repeat" description="WD" evidence="3">
    <location>
        <begin position="263"/>
        <end position="303"/>
    </location>
</feature>
<evidence type="ECO:0000313" key="4">
    <source>
        <dbReference type="EMBL" id="RDX67890.1"/>
    </source>
</evidence>
<dbReference type="OrthoDB" id="1418242at2759"/>
<dbReference type="PROSITE" id="PS50294">
    <property type="entry name" value="WD_REPEATS_REGION"/>
    <property type="match status" value="2"/>
</dbReference>
<dbReference type="InterPro" id="IPR036322">
    <property type="entry name" value="WD40_repeat_dom_sf"/>
</dbReference>
<proteinExistence type="predicted"/>
<feature type="non-terminal residue" evidence="4">
    <location>
        <position position="386"/>
    </location>
</feature>
<feature type="repeat" description="WD" evidence="3">
    <location>
        <begin position="95"/>
        <end position="126"/>
    </location>
</feature>
<dbReference type="InterPro" id="IPR019775">
    <property type="entry name" value="WD40_repeat_CS"/>
</dbReference>
<keyword evidence="5" id="KW-1185">Reference proteome</keyword>
<evidence type="ECO:0000256" key="1">
    <source>
        <dbReference type="ARBA" id="ARBA00022574"/>
    </source>
</evidence>
<keyword evidence="2" id="KW-0677">Repeat</keyword>
<dbReference type="SUPFAM" id="SSF50978">
    <property type="entry name" value="WD40 repeat-like"/>
    <property type="match status" value="1"/>
</dbReference>
<dbReference type="STRING" id="157652.A0A371EPC0"/>
<dbReference type="Pfam" id="PF00400">
    <property type="entry name" value="WD40"/>
    <property type="match status" value="5"/>
</dbReference>
<evidence type="ECO:0000256" key="3">
    <source>
        <dbReference type="PROSITE-ProRule" id="PRU00221"/>
    </source>
</evidence>
<dbReference type="InterPro" id="IPR001680">
    <property type="entry name" value="WD40_rpt"/>
</dbReference>
<dbReference type="Gene3D" id="2.130.10.10">
    <property type="entry name" value="YVTN repeat-like/Quinoprotein amine dehydrogenase"/>
    <property type="match status" value="3"/>
</dbReference>
<dbReference type="PANTHER" id="PTHR44376:SF18">
    <property type="entry name" value="TRANSCRIPTIONAL COREPRESSOR LEUNIG-LIKE PROTEIN"/>
    <property type="match status" value="1"/>
</dbReference>
<evidence type="ECO:0000313" key="5">
    <source>
        <dbReference type="Proteomes" id="UP000257109"/>
    </source>
</evidence>
<accession>A0A371EPC0</accession>
<dbReference type="PROSITE" id="PS00678">
    <property type="entry name" value="WD_REPEATS_1"/>
    <property type="match status" value="1"/>
</dbReference>
<dbReference type="PROSITE" id="PS50082">
    <property type="entry name" value="WD_REPEATS_2"/>
    <property type="match status" value="4"/>
</dbReference>
<dbReference type="Proteomes" id="UP000257109">
    <property type="component" value="Unassembled WGS sequence"/>
</dbReference>
<gene>
    <name evidence="4" type="primary">LUG</name>
    <name evidence="4" type="ORF">CR513_53183</name>
</gene>
<dbReference type="CDD" id="cd00200">
    <property type="entry name" value="WD40"/>
    <property type="match status" value="1"/>
</dbReference>
<dbReference type="SMART" id="SM00320">
    <property type="entry name" value="WD40"/>
    <property type="match status" value="6"/>
</dbReference>
<evidence type="ECO:0000256" key="2">
    <source>
        <dbReference type="ARBA" id="ARBA00022737"/>
    </source>
</evidence>
<organism evidence="4 5">
    <name type="scientific">Mucuna pruriens</name>
    <name type="common">Velvet bean</name>
    <name type="synonym">Dolichos pruriens</name>
    <dbReference type="NCBI Taxonomy" id="157652"/>
    <lineage>
        <taxon>Eukaryota</taxon>
        <taxon>Viridiplantae</taxon>
        <taxon>Streptophyta</taxon>
        <taxon>Embryophyta</taxon>
        <taxon>Tracheophyta</taxon>
        <taxon>Spermatophyta</taxon>
        <taxon>Magnoliopsida</taxon>
        <taxon>eudicotyledons</taxon>
        <taxon>Gunneridae</taxon>
        <taxon>Pentapetalae</taxon>
        <taxon>rosids</taxon>
        <taxon>fabids</taxon>
        <taxon>Fabales</taxon>
        <taxon>Fabaceae</taxon>
        <taxon>Papilionoideae</taxon>
        <taxon>50 kb inversion clade</taxon>
        <taxon>NPAAA clade</taxon>
        <taxon>indigoferoid/millettioid clade</taxon>
        <taxon>Phaseoleae</taxon>
        <taxon>Mucuna</taxon>
    </lineage>
</organism>
<dbReference type="PANTHER" id="PTHR44376">
    <property type="entry name" value="TRANSCRIPTIONAL REGULATOR OF FILAMENTOUS GROWTH FLO8"/>
    <property type="match status" value="1"/>
</dbReference>
<dbReference type="AlphaFoldDB" id="A0A371EPC0"/>
<comment type="caution">
    <text evidence="4">The sequence shown here is derived from an EMBL/GenBank/DDBJ whole genome shotgun (WGS) entry which is preliminary data.</text>
</comment>
<dbReference type="GO" id="GO:0003714">
    <property type="term" value="F:transcription corepressor activity"/>
    <property type="evidence" value="ECO:0007669"/>
    <property type="project" value="InterPro"/>
</dbReference>
<name>A0A371EPC0_MUCPR</name>